<protein>
    <submittedName>
        <fullName evidence="10">Uncharacterized protein</fullName>
    </submittedName>
</protein>
<dbReference type="InterPro" id="IPR047146">
    <property type="entry name" value="Cyt_P450_E_CYP52_fungi"/>
</dbReference>
<dbReference type="InterPro" id="IPR002402">
    <property type="entry name" value="Cyt_P450_E_grp-II"/>
</dbReference>
<evidence type="ECO:0000256" key="6">
    <source>
        <dbReference type="ARBA" id="ARBA00023004"/>
    </source>
</evidence>
<evidence type="ECO:0000256" key="8">
    <source>
        <dbReference type="PIRSR" id="PIRSR602402-1"/>
    </source>
</evidence>
<dbReference type="GO" id="GO:0016712">
    <property type="term" value="F:oxidoreductase activity, acting on paired donors, with incorporation or reduction of molecular oxygen, reduced flavin or flavoprotein as one donor, and incorporation of one atom of oxygen"/>
    <property type="evidence" value="ECO:0007669"/>
    <property type="project" value="InterPro"/>
</dbReference>
<dbReference type="PROSITE" id="PS00086">
    <property type="entry name" value="CYTOCHROME_P450"/>
    <property type="match status" value="1"/>
</dbReference>
<accession>A0A9W4TW17</accession>
<evidence type="ECO:0000256" key="1">
    <source>
        <dbReference type="ARBA" id="ARBA00001971"/>
    </source>
</evidence>
<dbReference type="EMBL" id="CANTUO010000001">
    <property type="protein sequence ID" value="CAI5756716.1"/>
    <property type="molecule type" value="Genomic_DNA"/>
</dbReference>
<comment type="similarity">
    <text evidence="2 9">Belongs to the cytochrome P450 family.</text>
</comment>
<dbReference type="PANTHER" id="PTHR24287">
    <property type="entry name" value="P450, PUTATIVE (EUROFUNG)-RELATED"/>
    <property type="match status" value="1"/>
</dbReference>
<dbReference type="PRINTS" id="PR01239">
    <property type="entry name" value="EP450IICYP52"/>
</dbReference>
<keyword evidence="3 8" id="KW-0349">Heme</keyword>
<comment type="caution">
    <text evidence="10">The sequence shown here is derived from an EMBL/GenBank/DDBJ whole genome shotgun (WGS) entry which is preliminary data.</text>
</comment>
<evidence type="ECO:0000256" key="7">
    <source>
        <dbReference type="ARBA" id="ARBA00023033"/>
    </source>
</evidence>
<dbReference type="GO" id="GO:0020037">
    <property type="term" value="F:heme binding"/>
    <property type="evidence" value="ECO:0007669"/>
    <property type="project" value="InterPro"/>
</dbReference>
<evidence type="ECO:0000256" key="2">
    <source>
        <dbReference type="ARBA" id="ARBA00010617"/>
    </source>
</evidence>
<dbReference type="Proteomes" id="UP001152885">
    <property type="component" value="Unassembled WGS sequence"/>
</dbReference>
<evidence type="ECO:0000256" key="3">
    <source>
        <dbReference type="ARBA" id="ARBA00022617"/>
    </source>
</evidence>
<keyword evidence="4 8" id="KW-0479">Metal-binding</keyword>
<keyword evidence="7 9" id="KW-0503">Monooxygenase</keyword>
<evidence type="ECO:0000256" key="4">
    <source>
        <dbReference type="ARBA" id="ARBA00022723"/>
    </source>
</evidence>
<dbReference type="OrthoDB" id="1470350at2759"/>
<dbReference type="InterPro" id="IPR002974">
    <property type="entry name" value="Cyt_P450_E_CYP52_ascomycetes"/>
</dbReference>
<keyword evidence="5 9" id="KW-0560">Oxidoreductase</keyword>
<keyword evidence="6 8" id="KW-0408">Iron</keyword>
<reference evidence="10" key="1">
    <citation type="submission" date="2022-12" db="EMBL/GenBank/DDBJ databases">
        <authorList>
            <person name="Brejova B."/>
        </authorList>
    </citation>
    <scope>NUCLEOTIDE SEQUENCE</scope>
</reference>
<evidence type="ECO:0000313" key="11">
    <source>
        <dbReference type="Proteomes" id="UP001152885"/>
    </source>
</evidence>
<dbReference type="InterPro" id="IPR017972">
    <property type="entry name" value="Cyt_P450_CS"/>
</dbReference>
<sequence>MYYLIGIIVLFAVYKLVNYFQVRQFKKSHHCEDPYKVHNKWFGIPAIFEVMESRERGEFISEPKDMYLETFQVNMAGSEFITTKDPTNIKALLSTQFEDFSIGKRHAFLNPLLGDSIFTLDGPRWRHSRNFLRPQFSRESVSHTESLEHHVQTLLQLIKAENGKTFDFQRMIARFTLDTATAFLFNHSVNSMYDEDLKIGDPPNEEDDVVCTGQEFFKAFETAGDILSKRSMAQSFYFLVDGKEFRNAIKTIQNVAEFYVDKALNLTEQQLNENKRYTILTELVKITRDRKVLKDEILSMLLAGRNTTSSSISFLIYELAQNPQIYQKLRNKILEAFGPEGKPTFESLKRCEYLKNVVSEILRLYPTVPLNLKCATKKTTLPRGGGDDESSPIFIDKGTSVVYRTFDLHRQEKYFGSEPDKFIPERWDNLKKVGWAYIPFNGGPRICLGQQFALTEISYVITRLCQTFEHISTKQEYPPKMRITLILNLKDGAQVSFT</sequence>
<gene>
    <name evidence="10" type="ORF">CANVERA_P1234</name>
</gene>
<dbReference type="AlphaFoldDB" id="A0A9W4TW17"/>
<dbReference type="Gene3D" id="1.10.630.10">
    <property type="entry name" value="Cytochrome P450"/>
    <property type="match status" value="1"/>
</dbReference>
<evidence type="ECO:0000256" key="9">
    <source>
        <dbReference type="RuleBase" id="RU000461"/>
    </source>
</evidence>
<dbReference type="InterPro" id="IPR001128">
    <property type="entry name" value="Cyt_P450"/>
</dbReference>
<dbReference type="CDD" id="cd11063">
    <property type="entry name" value="CYP52"/>
    <property type="match status" value="1"/>
</dbReference>
<dbReference type="Pfam" id="PF00067">
    <property type="entry name" value="p450"/>
    <property type="match status" value="1"/>
</dbReference>
<dbReference type="PANTHER" id="PTHR24287:SF1">
    <property type="entry name" value="P450, PUTATIVE (EUROFUNG)-RELATED"/>
    <property type="match status" value="1"/>
</dbReference>
<evidence type="ECO:0000313" key="10">
    <source>
        <dbReference type="EMBL" id="CAI5756716.1"/>
    </source>
</evidence>
<organism evidence="10 11">
    <name type="scientific">Candida verbasci</name>
    <dbReference type="NCBI Taxonomy" id="1227364"/>
    <lineage>
        <taxon>Eukaryota</taxon>
        <taxon>Fungi</taxon>
        <taxon>Dikarya</taxon>
        <taxon>Ascomycota</taxon>
        <taxon>Saccharomycotina</taxon>
        <taxon>Pichiomycetes</taxon>
        <taxon>Debaryomycetaceae</taxon>
        <taxon>Candida/Lodderomyces clade</taxon>
        <taxon>Candida</taxon>
    </lineage>
</organism>
<comment type="cofactor">
    <cofactor evidence="1 8">
        <name>heme</name>
        <dbReference type="ChEBI" id="CHEBI:30413"/>
    </cofactor>
</comment>
<dbReference type="GO" id="GO:0005506">
    <property type="term" value="F:iron ion binding"/>
    <property type="evidence" value="ECO:0007669"/>
    <property type="project" value="InterPro"/>
</dbReference>
<feature type="binding site" description="axial binding residue" evidence="8">
    <location>
        <position position="447"/>
    </location>
    <ligand>
        <name>heme</name>
        <dbReference type="ChEBI" id="CHEBI:30413"/>
    </ligand>
    <ligandPart>
        <name>Fe</name>
        <dbReference type="ChEBI" id="CHEBI:18248"/>
    </ligandPart>
</feature>
<dbReference type="SUPFAM" id="SSF48264">
    <property type="entry name" value="Cytochrome P450"/>
    <property type="match status" value="1"/>
</dbReference>
<keyword evidence="11" id="KW-1185">Reference proteome</keyword>
<dbReference type="InterPro" id="IPR036396">
    <property type="entry name" value="Cyt_P450_sf"/>
</dbReference>
<dbReference type="PRINTS" id="PR00385">
    <property type="entry name" value="P450"/>
</dbReference>
<evidence type="ECO:0000256" key="5">
    <source>
        <dbReference type="ARBA" id="ARBA00023002"/>
    </source>
</evidence>
<name>A0A9W4TW17_9ASCO</name>
<dbReference type="PRINTS" id="PR00464">
    <property type="entry name" value="EP450II"/>
</dbReference>
<proteinExistence type="inferred from homology"/>